<evidence type="ECO:0000256" key="2">
    <source>
        <dbReference type="SAM" id="SignalP"/>
    </source>
</evidence>
<accession>A0A176WAN1</accession>
<feature type="compositionally biased region" description="Basic and acidic residues" evidence="1">
    <location>
        <begin position="107"/>
        <end position="120"/>
    </location>
</feature>
<keyword evidence="2" id="KW-0732">Signal</keyword>
<comment type="caution">
    <text evidence="3">The sequence shown here is derived from an EMBL/GenBank/DDBJ whole genome shotgun (WGS) entry which is preliminary data.</text>
</comment>
<proteinExistence type="predicted"/>
<gene>
    <name evidence="3" type="ORF">AXG93_4295s1560</name>
</gene>
<feature type="signal peptide" evidence="2">
    <location>
        <begin position="1"/>
        <end position="25"/>
    </location>
</feature>
<evidence type="ECO:0000313" key="3">
    <source>
        <dbReference type="EMBL" id="OAE30200.1"/>
    </source>
</evidence>
<dbReference type="EMBL" id="LVLJ01001351">
    <property type="protein sequence ID" value="OAE30200.1"/>
    <property type="molecule type" value="Genomic_DNA"/>
</dbReference>
<sequence>MLNGAYQHTELRLLLLLLLKKATHVLKGLAFSACSCGIWWVNNQSSSKLNTSEPHYCRDRPVETNRNSEPNSCTLSKRELENFEGKKISRLMATTTVQRSVHRGLPSRREEKRREEKAGFEEGAGSDATEVSTWRALVWFECNPAYESELCSRDAGAGTSTSTVQAYAMRASNTLQSIIVRSRSLKKSIYNESNDFGPFCNSVIP</sequence>
<reference evidence="3" key="1">
    <citation type="submission" date="2016-03" db="EMBL/GenBank/DDBJ databases">
        <title>Mechanisms controlling the formation of the plant cell surface in tip-growing cells are functionally conserved among land plants.</title>
        <authorList>
            <person name="Honkanen S."/>
            <person name="Jones V.A."/>
            <person name="Morieri G."/>
            <person name="Champion C."/>
            <person name="Hetherington A.J."/>
            <person name="Kelly S."/>
            <person name="Saint-Marcoux D."/>
            <person name="Proust H."/>
            <person name="Prescott H."/>
            <person name="Dolan L."/>
        </authorList>
    </citation>
    <scope>NUCLEOTIDE SEQUENCE [LARGE SCALE GENOMIC DNA]</scope>
    <source>
        <tissue evidence="3">Whole gametophyte</tissue>
    </source>
</reference>
<feature type="region of interest" description="Disordered" evidence="1">
    <location>
        <begin position="98"/>
        <end position="126"/>
    </location>
</feature>
<evidence type="ECO:0000256" key="1">
    <source>
        <dbReference type="SAM" id="MobiDB-lite"/>
    </source>
</evidence>
<name>A0A176WAN1_MARPO</name>
<protein>
    <submittedName>
        <fullName evidence="3">Uncharacterized protein</fullName>
    </submittedName>
</protein>
<dbReference type="AlphaFoldDB" id="A0A176WAN1"/>
<keyword evidence="4" id="KW-1185">Reference proteome</keyword>
<organism evidence="3 4">
    <name type="scientific">Marchantia polymorpha subsp. ruderalis</name>
    <dbReference type="NCBI Taxonomy" id="1480154"/>
    <lineage>
        <taxon>Eukaryota</taxon>
        <taxon>Viridiplantae</taxon>
        <taxon>Streptophyta</taxon>
        <taxon>Embryophyta</taxon>
        <taxon>Marchantiophyta</taxon>
        <taxon>Marchantiopsida</taxon>
        <taxon>Marchantiidae</taxon>
        <taxon>Marchantiales</taxon>
        <taxon>Marchantiaceae</taxon>
        <taxon>Marchantia</taxon>
    </lineage>
</organism>
<dbReference type="Proteomes" id="UP000077202">
    <property type="component" value="Unassembled WGS sequence"/>
</dbReference>
<feature type="chain" id="PRO_5008052375" evidence="2">
    <location>
        <begin position="26"/>
        <end position="205"/>
    </location>
</feature>
<evidence type="ECO:0000313" key="4">
    <source>
        <dbReference type="Proteomes" id="UP000077202"/>
    </source>
</evidence>